<comment type="caution">
    <text evidence="7">The sequence shown here is derived from an EMBL/GenBank/DDBJ whole genome shotgun (WGS) entry which is preliminary data.</text>
</comment>
<dbReference type="Gene3D" id="3.40.50.300">
    <property type="entry name" value="P-loop containing nucleotide triphosphate hydrolases"/>
    <property type="match status" value="1"/>
</dbReference>
<dbReference type="PANTHER" id="PTHR45782">
    <property type="entry name" value="MITOCHONDRIAL RIBOSOME-ASSOCIATED GTPASE 1"/>
    <property type="match status" value="1"/>
</dbReference>
<evidence type="ECO:0000256" key="2">
    <source>
        <dbReference type="ARBA" id="ARBA00022741"/>
    </source>
</evidence>
<feature type="binding site" evidence="5">
    <location>
        <begin position="130"/>
        <end position="135"/>
    </location>
    <ligand>
        <name>GTP</name>
        <dbReference type="ChEBI" id="CHEBI:37565"/>
    </ligand>
</feature>
<dbReference type="InterPro" id="IPR027417">
    <property type="entry name" value="P-loop_NTPase"/>
</dbReference>
<evidence type="ECO:0000313" key="8">
    <source>
        <dbReference type="Proteomes" id="UP001169242"/>
    </source>
</evidence>
<dbReference type="PROSITE" id="PS51721">
    <property type="entry name" value="G_CP"/>
    <property type="match status" value="1"/>
</dbReference>
<dbReference type="CDD" id="cd01856">
    <property type="entry name" value="YlqF"/>
    <property type="match status" value="1"/>
</dbReference>
<keyword evidence="8" id="KW-1185">Reference proteome</keyword>
<dbReference type="EMBL" id="JAQIFT010000049">
    <property type="protein sequence ID" value="MDA3732547.1"/>
    <property type="molecule type" value="Genomic_DNA"/>
</dbReference>
<dbReference type="RefSeq" id="WP_053983971.1">
    <property type="nucleotide sequence ID" value="NZ_JAQIFT010000049.1"/>
</dbReference>
<dbReference type="PANTHER" id="PTHR45782:SF4">
    <property type="entry name" value="MITOCHONDRIAL RIBOSOME-ASSOCIATED GTPASE 1"/>
    <property type="match status" value="1"/>
</dbReference>
<dbReference type="InterPro" id="IPR006073">
    <property type="entry name" value="GTP-bd"/>
</dbReference>
<dbReference type="PRINTS" id="PR00326">
    <property type="entry name" value="GTP1OBG"/>
</dbReference>
<evidence type="ECO:0000313" key="7">
    <source>
        <dbReference type="EMBL" id="MDA3732547.1"/>
    </source>
</evidence>
<comment type="similarity">
    <text evidence="4">Belongs to the TRAFAC class YlqF/YawG GTPase family. MTG1 subfamily.</text>
</comment>
<dbReference type="SUPFAM" id="SSF52540">
    <property type="entry name" value="P-loop containing nucleoside triphosphate hydrolases"/>
    <property type="match status" value="1"/>
</dbReference>
<dbReference type="InterPro" id="IPR030378">
    <property type="entry name" value="G_CP_dom"/>
</dbReference>
<dbReference type="GO" id="GO:0006412">
    <property type="term" value="P:translation"/>
    <property type="evidence" value="ECO:0007669"/>
    <property type="project" value="TreeGrafter"/>
</dbReference>
<dbReference type="PIRSF" id="PIRSF006230">
    <property type="entry name" value="MG442"/>
    <property type="match status" value="1"/>
</dbReference>
<dbReference type="Proteomes" id="UP001169242">
    <property type="component" value="Unassembled WGS sequence"/>
</dbReference>
<dbReference type="AlphaFoldDB" id="A0AA42DNH1"/>
<dbReference type="FunFam" id="3.40.50.300:FF:000590">
    <property type="entry name" value="Ribosome biogenesis GTPase A"/>
    <property type="match status" value="1"/>
</dbReference>
<evidence type="ECO:0000256" key="3">
    <source>
        <dbReference type="ARBA" id="ARBA00023134"/>
    </source>
</evidence>
<dbReference type="NCBIfam" id="TIGR03596">
    <property type="entry name" value="GTPase_YlqF"/>
    <property type="match status" value="1"/>
</dbReference>
<feature type="domain" description="CP-type G" evidence="6">
    <location>
        <begin position="13"/>
        <end position="178"/>
    </location>
</feature>
<protein>
    <recommendedName>
        <fullName evidence="1 4">Ribosome biogenesis GTPase A</fullName>
    </recommendedName>
</protein>
<feature type="binding site" evidence="5">
    <location>
        <position position="174"/>
    </location>
    <ligand>
        <name>GTP</name>
        <dbReference type="ChEBI" id="CHEBI:37565"/>
    </ligand>
</feature>
<proteinExistence type="inferred from homology"/>
<dbReference type="InterPro" id="IPR016478">
    <property type="entry name" value="GTPase_MTG1"/>
</dbReference>
<sequence length="288" mass="32552">MQIQWYPGHMTKTRRLIEENVKLVDIVIELLDARAPYSTKNPDIDKLTKGKMRLIVLNKSDLSDPSVVKEWSKWYSSANVRVIEIVATSGKGIKEVTQAAEDMLKEKIERDKARGRIYRPIRAMIVGIPNVGKSTFINSLVGKGSTKTGDKPGVTRGKQWVKIKKGFELLDMPGILWPKFEDQEVAKKLAYLGSIKDEILDSRELAMGFLELGSKRFKDKLETRYKIEILPETSAYDILLMIGKKRGFIVPGGDIDETRTALVVLDEFRSGKLGRITVESPSDLIRED</sequence>
<dbReference type="InterPro" id="IPR019991">
    <property type="entry name" value="GTP-bd_ribosome_bgen"/>
</dbReference>
<dbReference type="GO" id="GO:0003924">
    <property type="term" value="F:GTPase activity"/>
    <property type="evidence" value="ECO:0007669"/>
    <property type="project" value="TreeGrafter"/>
</dbReference>
<evidence type="ECO:0000256" key="4">
    <source>
        <dbReference type="PIRNR" id="PIRNR006230"/>
    </source>
</evidence>
<dbReference type="GO" id="GO:0005737">
    <property type="term" value="C:cytoplasm"/>
    <property type="evidence" value="ECO:0007669"/>
    <property type="project" value="UniProtKB-SubCell"/>
</dbReference>
<dbReference type="Pfam" id="PF01926">
    <property type="entry name" value="MMR_HSR1"/>
    <property type="match status" value="1"/>
</dbReference>
<dbReference type="GO" id="GO:0005525">
    <property type="term" value="F:GTP binding"/>
    <property type="evidence" value="ECO:0007669"/>
    <property type="project" value="UniProtKB-KW"/>
</dbReference>
<evidence type="ECO:0000256" key="1">
    <source>
        <dbReference type="ARBA" id="ARBA00014898"/>
    </source>
</evidence>
<dbReference type="Gene3D" id="1.10.1580.10">
    <property type="match status" value="1"/>
</dbReference>
<keyword evidence="3 4" id="KW-0342">GTP-binding</keyword>
<reference evidence="7" key="1">
    <citation type="journal article" date="2023" name="Int. J. Syst. Evol. Microbiol.">
        <title>&lt;i&gt;Holtiella tumoricola&lt;/i&gt; gen. nov. sp. nov., isolated from a human clinical sample.</title>
        <authorList>
            <person name="Allen-Vercoe E."/>
            <person name="Daigneault M.C."/>
            <person name="Vancuren S.J."/>
            <person name="Cochrane K."/>
            <person name="O'Neal L.L."/>
            <person name="Sankaranarayanan K."/>
            <person name="Lawson P.A."/>
        </authorList>
    </citation>
    <scope>NUCLEOTIDE SEQUENCE</scope>
    <source>
        <strain evidence="7">CC70A</strain>
    </source>
</reference>
<dbReference type="InterPro" id="IPR023179">
    <property type="entry name" value="GTP-bd_ortho_bundle_sf"/>
</dbReference>
<name>A0AA42DNH1_9FIRM</name>
<feature type="binding site" evidence="5">
    <location>
        <begin position="58"/>
        <end position="61"/>
    </location>
    <ligand>
        <name>GTP</name>
        <dbReference type="ChEBI" id="CHEBI:37565"/>
    </ligand>
</feature>
<keyword evidence="4" id="KW-0963">Cytoplasm</keyword>
<comment type="subcellular location">
    <subcellularLocation>
        <location evidence="4">Cytoplasm</location>
    </subcellularLocation>
</comment>
<gene>
    <name evidence="7" type="primary">ylqF</name>
    <name evidence="7" type="ORF">PBV87_13730</name>
</gene>
<evidence type="ECO:0000256" key="5">
    <source>
        <dbReference type="PIRSR" id="PIRSR006230-1"/>
    </source>
</evidence>
<evidence type="ECO:0000259" key="6">
    <source>
        <dbReference type="PROSITE" id="PS51721"/>
    </source>
</evidence>
<organism evidence="7 8">
    <name type="scientific">Holtiella tumoricola</name>
    <dbReference type="NCBI Taxonomy" id="3018743"/>
    <lineage>
        <taxon>Bacteria</taxon>
        <taxon>Bacillati</taxon>
        <taxon>Bacillota</taxon>
        <taxon>Clostridia</taxon>
        <taxon>Lachnospirales</taxon>
        <taxon>Cellulosilyticaceae</taxon>
        <taxon>Holtiella</taxon>
    </lineage>
</organism>
<accession>A0AA42DNH1</accession>
<keyword evidence="2 4" id="KW-0547">Nucleotide-binding</keyword>
<comment type="function">
    <text evidence="4">Required for a late step of 50S ribosomal subunit assembly. Has GTPase activity.</text>
</comment>